<feature type="domain" description="Aldehyde dehydrogenase" evidence="3">
    <location>
        <begin position="5"/>
        <end position="461"/>
    </location>
</feature>
<evidence type="ECO:0000256" key="1">
    <source>
        <dbReference type="ARBA" id="ARBA00009986"/>
    </source>
</evidence>
<dbReference type="RefSeq" id="WP_180570702.1">
    <property type="nucleotide sequence ID" value="NZ_JACCKB010000048.1"/>
</dbReference>
<dbReference type="Gene3D" id="3.40.605.10">
    <property type="entry name" value="Aldehyde Dehydrogenase, Chain A, domain 1"/>
    <property type="match status" value="1"/>
</dbReference>
<proteinExistence type="inferred from homology"/>
<evidence type="ECO:0000259" key="3">
    <source>
        <dbReference type="Pfam" id="PF00171"/>
    </source>
</evidence>
<protein>
    <submittedName>
        <fullName evidence="4">Aldehyde dehydrogenase family protein</fullName>
    </submittedName>
</protein>
<evidence type="ECO:0000313" key="4">
    <source>
        <dbReference type="EMBL" id="NYZ68703.1"/>
    </source>
</evidence>
<dbReference type="AlphaFoldDB" id="A0A853I5T7"/>
<dbReference type="Pfam" id="PF00171">
    <property type="entry name" value="Aldedh"/>
    <property type="match status" value="1"/>
</dbReference>
<comment type="caution">
    <text evidence="4">The sequence shown here is derived from an EMBL/GenBank/DDBJ whole genome shotgun (WGS) entry which is preliminary data.</text>
</comment>
<dbReference type="SUPFAM" id="SSF53720">
    <property type="entry name" value="ALDH-like"/>
    <property type="match status" value="1"/>
</dbReference>
<dbReference type="InterPro" id="IPR016163">
    <property type="entry name" value="Ald_DH_C"/>
</dbReference>
<comment type="similarity">
    <text evidence="1">Belongs to the aldehyde dehydrogenase family.</text>
</comment>
<dbReference type="GO" id="GO:0008911">
    <property type="term" value="F:lactaldehyde dehydrogenase (NAD+) activity"/>
    <property type="evidence" value="ECO:0007669"/>
    <property type="project" value="TreeGrafter"/>
</dbReference>
<keyword evidence="2" id="KW-0560">Oxidoreductase</keyword>
<dbReference type="InterPro" id="IPR016161">
    <property type="entry name" value="Ald_DH/histidinol_DH"/>
</dbReference>
<organism evidence="4 5">
    <name type="scientific">Spartinivicinus marinus</name>
    <dbReference type="NCBI Taxonomy" id="2994442"/>
    <lineage>
        <taxon>Bacteria</taxon>
        <taxon>Pseudomonadati</taxon>
        <taxon>Pseudomonadota</taxon>
        <taxon>Gammaproteobacteria</taxon>
        <taxon>Oceanospirillales</taxon>
        <taxon>Zooshikellaceae</taxon>
        <taxon>Spartinivicinus</taxon>
    </lineage>
</organism>
<dbReference type="CDD" id="cd07148">
    <property type="entry name" value="ALDH_RL0313"/>
    <property type="match status" value="1"/>
</dbReference>
<keyword evidence="5" id="KW-1185">Reference proteome</keyword>
<dbReference type="InterPro" id="IPR051020">
    <property type="entry name" value="ALDH-related_metabolic_enz"/>
</dbReference>
<evidence type="ECO:0000313" key="5">
    <source>
        <dbReference type="Proteomes" id="UP000569732"/>
    </source>
</evidence>
<dbReference type="EMBL" id="JACCKB010000048">
    <property type="protein sequence ID" value="NYZ68703.1"/>
    <property type="molecule type" value="Genomic_DNA"/>
</dbReference>
<accession>A0A853I5T7</accession>
<gene>
    <name evidence="4" type="ORF">H0A36_22045</name>
</gene>
<dbReference type="Gene3D" id="3.40.309.10">
    <property type="entry name" value="Aldehyde Dehydrogenase, Chain A, domain 2"/>
    <property type="match status" value="1"/>
</dbReference>
<reference evidence="4 5" key="1">
    <citation type="submission" date="2020-07" db="EMBL/GenBank/DDBJ databases">
        <title>Endozoicomonas sp. nov., isolated from sediment.</title>
        <authorList>
            <person name="Gu T."/>
        </authorList>
    </citation>
    <scope>NUCLEOTIDE SEQUENCE [LARGE SCALE GENOMIC DNA]</scope>
    <source>
        <strain evidence="4 5">SM1973</strain>
    </source>
</reference>
<name>A0A853I5T7_9GAMM</name>
<evidence type="ECO:0000256" key="2">
    <source>
        <dbReference type="ARBA" id="ARBA00023002"/>
    </source>
</evidence>
<dbReference type="InterPro" id="IPR015590">
    <property type="entry name" value="Aldehyde_DH_dom"/>
</dbReference>
<dbReference type="PANTHER" id="PTHR42991">
    <property type="entry name" value="ALDEHYDE DEHYDROGENASE"/>
    <property type="match status" value="1"/>
</dbReference>
<sequence length="466" mass="50233">MSHSQSNMQLEVLTAYGQSHLATLDMHTADDVEQMLTKAHSLFKKRDSWLAKHERIAILKKLASLMSEQVEALAMTIAKEGGKPLKDARVESERAIDGVEKAIEALAHLNGSEIPMGLTPAAVNKLAFSYREPIGVVVAVSAFNHPLNLIIHQVIPAVAVGCPVIVKPASTTPLSCLKVAELLAKAGLPEGWCQVCICDNKVATQLVTDSRLGFFSFIGSARVGWQLRSQLAPGVRCALEHGGVAPVIVDSTADVEAMIPKLAKGGFYHAGQVCVSVQRVFVPKDMAENIANKLAKAAEQLTVGDPTQANTDVGPLILPREVDRIDEWVQEAVQQGATLITGGKKLANGCYAPTVLLDPSEQVKVSTQEVFGPVVCIYGYQTIDEAVQRANSLNVAFQAAVFSNNLQQSMKVMQQLDASAVMLNDHTAFRVDWMPFAGRRHSGLGTGGIGHTMHDMTQEKMFVLNL</sequence>
<dbReference type="Proteomes" id="UP000569732">
    <property type="component" value="Unassembled WGS sequence"/>
</dbReference>
<dbReference type="InterPro" id="IPR016162">
    <property type="entry name" value="Ald_DH_N"/>
</dbReference>
<dbReference type="PANTHER" id="PTHR42991:SF1">
    <property type="entry name" value="ALDEHYDE DEHYDROGENASE"/>
    <property type="match status" value="1"/>
</dbReference>